<dbReference type="PANTHER" id="PTHR35446:SF3">
    <property type="entry name" value="CMD DOMAIN-CONTAINING PROTEIN"/>
    <property type="match status" value="1"/>
</dbReference>
<dbReference type="GO" id="GO:0051920">
    <property type="term" value="F:peroxiredoxin activity"/>
    <property type="evidence" value="ECO:0007669"/>
    <property type="project" value="InterPro"/>
</dbReference>
<name>Q7UTX7_RHOBA</name>
<evidence type="ECO:0000313" key="3">
    <source>
        <dbReference type="Proteomes" id="UP000001025"/>
    </source>
</evidence>
<dbReference type="AlphaFoldDB" id="Q7UTX7"/>
<dbReference type="InParanoid" id="Q7UTX7"/>
<accession>Q7UTX7</accession>
<keyword evidence="3" id="KW-1185">Reference proteome</keyword>
<dbReference type="Pfam" id="PF02627">
    <property type="entry name" value="CMD"/>
    <property type="match status" value="1"/>
</dbReference>
<dbReference type="InterPro" id="IPR029032">
    <property type="entry name" value="AhpD-like"/>
</dbReference>
<protein>
    <recommendedName>
        <fullName evidence="1">Carboxymuconolactone decarboxylase-like domain-containing protein</fullName>
    </recommendedName>
</protein>
<dbReference type="PANTHER" id="PTHR35446">
    <property type="entry name" value="SI:CH211-175M2.5"/>
    <property type="match status" value="1"/>
</dbReference>
<dbReference type="OrthoDB" id="9801997at2"/>
<dbReference type="KEGG" id="rba:RB3630"/>
<dbReference type="InterPro" id="IPR003779">
    <property type="entry name" value="CMD-like"/>
</dbReference>
<dbReference type="EnsemblBacteria" id="CAD73307">
    <property type="protein sequence ID" value="CAD73307"/>
    <property type="gene ID" value="RB3630"/>
</dbReference>
<evidence type="ECO:0000259" key="1">
    <source>
        <dbReference type="Pfam" id="PF02627"/>
    </source>
</evidence>
<reference evidence="2 3" key="1">
    <citation type="journal article" date="2003" name="Proc. Natl. Acad. Sci. U.S.A.">
        <title>Complete genome sequence of the marine planctomycete Pirellula sp. strain 1.</title>
        <authorList>
            <person name="Gloeckner F.O."/>
            <person name="Kube M."/>
            <person name="Bauer M."/>
            <person name="Teeling H."/>
            <person name="Lombardot T."/>
            <person name="Ludwig W."/>
            <person name="Gade D."/>
            <person name="Beck A."/>
            <person name="Borzym K."/>
            <person name="Heitmann K."/>
            <person name="Rabus R."/>
            <person name="Schlesner H."/>
            <person name="Amann R."/>
            <person name="Reinhardt R."/>
        </authorList>
    </citation>
    <scope>NUCLEOTIDE SEQUENCE [LARGE SCALE GENOMIC DNA]</scope>
    <source>
        <strain evidence="3">DSM 10527 / NCIMB 13988 / SH1</strain>
    </source>
</reference>
<organism evidence="2 3">
    <name type="scientific">Rhodopirellula baltica (strain DSM 10527 / NCIMB 13988 / SH1)</name>
    <dbReference type="NCBI Taxonomy" id="243090"/>
    <lineage>
        <taxon>Bacteria</taxon>
        <taxon>Pseudomonadati</taxon>
        <taxon>Planctomycetota</taxon>
        <taxon>Planctomycetia</taxon>
        <taxon>Pirellulales</taxon>
        <taxon>Pirellulaceae</taxon>
        <taxon>Rhodopirellula</taxon>
    </lineage>
</organism>
<dbReference type="SUPFAM" id="SSF69118">
    <property type="entry name" value="AhpD-like"/>
    <property type="match status" value="1"/>
</dbReference>
<gene>
    <name evidence="2" type="ordered locus">RB3630</name>
</gene>
<dbReference type="Proteomes" id="UP000001025">
    <property type="component" value="Chromosome"/>
</dbReference>
<dbReference type="EMBL" id="BX294139">
    <property type="protein sequence ID" value="CAD73307.1"/>
    <property type="molecule type" value="Genomic_DNA"/>
</dbReference>
<proteinExistence type="predicted"/>
<dbReference type="Gene3D" id="1.20.1290.10">
    <property type="entry name" value="AhpD-like"/>
    <property type="match status" value="1"/>
</dbReference>
<dbReference type="STRING" id="243090.RB3630"/>
<dbReference type="PATRIC" id="fig|243090.15.peg.1687"/>
<sequence length="313" mass="34702">MDGVHFGSSTTLESKRKRCLSYEVDQSSKRKFHLKFRGFVQEDGLNRSRQAIPVSDVVTDVAFARVNGPTLSDFFDGVWSRIGGPTSQTSIFLAQPHWLMPRRDKCPPIFESPFGPLGQNKGKTMTEFETHTIETAPEASKPQLKNSQKTYGFVPNLHAVMAESPALLEAYRTIAGIFDTKTNLNATERQIIAMTNNRLNGCEYCMAAHTSIMQSLKVPDDVIESLRSGTPIADPKLEALRVFAEKVNIQRGWMEDGDIEALLAVGYTNVTVLDVIVGTAYKVLSNYTNHIAETPLDDAFSKNTWHAVAENAS</sequence>
<dbReference type="eggNOG" id="COG2128">
    <property type="taxonomic scope" value="Bacteria"/>
</dbReference>
<evidence type="ECO:0000313" key="2">
    <source>
        <dbReference type="EMBL" id="CAD73307.1"/>
    </source>
</evidence>
<dbReference type="HOGENOM" id="CLU_888187_0_0_0"/>
<feature type="domain" description="Carboxymuconolactone decarboxylase-like" evidence="1">
    <location>
        <begin position="165"/>
        <end position="241"/>
    </location>
</feature>